<feature type="transmembrane region" description="Helical" evidence="8">
    <location>
        <begin position="153"/>
        <end position="177"/>
    </location>
</feature>
<feature type="region of interest" description="Disordered" evidence="7">
    <location>
        <begin position="302"/>
        <end position="321"/>
    </location>
</feature>
<evidence type="ECO:0000256" key="4">
    <source>
        <dbReference type="ARBA" id="ARBA00022679"/>
    </source>
</evidence>
<feature type="transmembrane region" description="Helical" evidence="8">
    <location>
        <begin position="189"/>
        <end position="209"/>
    </location>
</feature>
<dbReference type="InterPro" id="IPR004358">
    <property type="entry name" value="Sig_transdc_His_kin-like_C"/>
</dbReference>
<dbReference type="SMART" id="SM00387">
    <property type="entry name" value="HATPase_c"/>
    <property type="match status" value="1"/>
</dbReference>
<evidence type="ECO:0000256" key="1">
    <source>
        <dbReference type="ARBA" id="ARBA00000085"/>
    </source>
</evidence>
<dbReference type="InterPro" id="IPR031621">
    <property type="entry name" value="HisKA_7TM"/>
</dbReference>
<evidence type="ECO:0000256" key="8">
    <source>
        <dbReference type="SAM" id="Phobius"/>
    </source>
</evidence>
<dbReference type="GO" id="GO:0000155">
    <property type="term" value="F:phosphorelay sensor kinase activity"/>
    <property type="evidence" value="ECO:0007669"/>
    <property type="project" value="InterPro"/>
</dbReference>
<feature type="transmembrane region" description="Helical" evidence="8">
    <location>
        <begin position="12"/>
        <end position="31"/>
    </location>
</feature>
<feature type="region of interest" description="Disordered" evidence="7">
    <location>
        <begin position="501"/>
        <end position="571"/>
    </location>
</feature>
<keyword evidence="5" id="KW-0418">Kinase</keyword>
<sequence length="622" mass="66585">MDGSVSWQFVAYAPPLLVAAAVLFGLSLYLAGRHDVRERLPEANVAALLLGAAAVWIGAYGLELLRTDYATKVLLNRVAYFGSATLPVLWYEYVRIHVGGAEAISRRRRLALWAVPAVTLALVLTNGWHSLVWQRVYLNDAMGFVSLVNEHGPAFYAFFLYAYGVIFVGMARLVAVARDTSGTRQTQEVTLLVGAALPAVGGAIYAAPWNPFPQVNLPAVAFAAAAGTVAWSVVRHGLFTVVPVGWRAVVEQLDEAAIVVDEAGRVLAYNPAAEAYMSRDPVATYGADGRDVLHPTVATAAWPSDGGETATDGGGTVDGGTVTTRSLERVGEGVRHVEIRRSPLRERGRRTGSVVVVRDVTDRRRREMRLQAQNERLDKFASVVSHDLRNPLSVARGYAELARETGDDEHFERIDEAHDRIERIVSDLLVLAREGDVLGETETVVLSAAAESAWQSVDVGGDAESDDGTPTLVVSDEATFEADPDRLRHLFENLFRNAVEHGSRRASGRSAPGDSVEHGSTSSRPAADDAVEHGSASDATAPDGLTVEVGALPDGGFYVQDDGPGIPGSDREHVFERGFSTDEGTGLGLAIVDEIASAHGWESRVAESAAGGARFEFAPVSE</sequence>
<dbReference type="CDD" id="cd00075">
    <property type="entry name" value="HATPase"/>
    <property type="match status" value="1"/>
</dbReference>
<dbReference type="SUPFAM" id="SSF55785">
    <property type="entry name" value="PYP-like sensor domain (PAS domain)"/>
    <property type="match status" value="1"/>
</dbReference>
<dbReference type="EMBL" id="FOYT01000002">
    <property type="protein sequence ID" value="SFR60565.1"/>
    <property type="molecule type" value="Genomic_DNA"/>
</dbReference>
<dbReference type="InterPro" id="IPR005467">
    <property type="entry name" value="His_kinase_dom"/>
</dbReference>
<dbReference type="InterPro" id="IPR036097">
    <property type="entry name" value="HisK_dim/P_sf"/>
</dbReference>
<dbReference type="InterPro" id="IPR000014">
    <property type="entry name" value="PAS"/>
</dbReference>
<organism evidence="10 11">
    <name type="scientific">Halogeometricum rufum</name>
    <dbReference type="NCBI Taxonomy" id="553469"/>
    <lineage>
        <taxon>Archaea</taxon>
        <taxon>Methanobacteriati</taxon>
        <taxon>Methanobacteriota</taxon>
        <taxon>Stenosarchaea group</taxon>
        <taxon>Halobacteria</taxon>
        <taxon>Halobacteriales</taxon>
        <taxon>Haloferacaceae</taxon>
        <taxon>Halogeometricum</taxon>
    </lineage>
</organism>
<dbReference type="CDD" id="cd00082">
    <property type="entry name" value="HisKA"/>
    <property type="match status" value="1"/>
</dbReference>
<keyword evidence="8" id="KW-0812">Transmembrane</keyword>
<evidence type="ECO:0000256" key="2">
    <source>
        <dbReference type="ARBA" id="ARBA00012438"/>
    </source>
</evidence>
<keyword evidence="8" id="KW-1133">Transmembrane helix</keyword>
<dbReference type="STRING" id="553469.SAMN04487947_2748"/>
<evidence type="ECO:0000256" key="7">
    <source>
        <dbReference type="SAM" id="MobiDB-lite"/>
    </source>
</evidence>
<dbReference type="Gene3D" id="1.10.287.130">
    <property type="match status" value="1"/>
</dbReference>
<keyword evidence="3" id="KW-0597">Phosphoprotein</keyword>
<accession>A0A1I6I1J7</accession>
<dbReference type="SUPFAM" id="SSF55874">
    <property type="entry name" value="ATPase domain of HSP90 chaperone/DNA topoisomerase II/histidine kinase"/>
    <property type="match status" value="1"/>
</dbReference>
<protein>
    <recommendedName>
        <fullName evidence="2">histidine kinase</fullName>
        <ecNumber evidence="2">2.7.13.3</ecNumber>
    </recommendedName>
</protein>
<dbReference type="SUPFAM" id="SSF47384">
    <property type="entry name" value="Homodimeric domain of signal transducing histidine kinase"/>
    <property type="match status" value="1"/>
</dbReference>
<evidence type="ECO:0000256" key="5">
    <source>
        <dbReference type="ARBA" id="ARBA00022777"/>
    </source>
</evidence>
<dbReference type="InterPro" id="IPR003661">
    <property type="entry name" value="HisK_dim/P_dom"/>
</dbReference>
<dbReference type="Pfam" id="PF02518">
    <property type="entry name" value="HATPase_c"/>
    <property type="match status" value="1"/>
</dbReference>
<dbReference type="AlphaFoldDB" id="A0A1I6I1J7"/>
<evidence type="ECO:0000259" key="9">
    <source>
        <dbReference type="PROSITE" id="PS50109"/>
    </source>
</evidence>
<dbReference type="RefSeq" id="WP_177232620.1">
    <property type="nucleotide sequence ID" value="NZ_FOYT01000002.1"/>
</dbReference>
<evidence type="ECO:0000313" key="11">
    <source>
        <dbReference type="Proteomes" id="UP000198531"/>
    </source>
</evidence>
<dbReference type="InterPro" id="IPR003594">
    <property type="entry name" value="HATPase_dom"/>
</dbReference>
<feature type="transmembrane region" description="Helical" evidence="8">
    <location>
        <begin position="74"/>
        <end position="91"/>
    </location>
</feature>
<feature type="domain" description="Histidine kinase" evidence="9">
    <location>
        <begin position="383"/>
        <end position="617"/>
    </location>
</feature>
<keyword evidence="4" id="KW-0808">Transferase</keyword>
<evidence type="ECO:0000256" key="6">
    <source>
        <dbReference type="ARBA" id="ARBA00023012"/>
    </source>
</evidence>
<dbReference type="PANTHER" id="PTHR43711">
    <property type="entry name" value="TWO-COMPONENT HISTIDINE KINASE"/>
    <property type="match status" value="1"/>
</dbReference>
<dbReference type="PRINTS" id="PR00344">
    <property type="entry name" value="BCTRLSENSOR"/>
</dbReference>
<proteinExistence type="predicted"/>
<dbReference type="Pfam" id="PF08448">
    <property type="entry name" value="PAS_4"/>
    <property type="match status" value="1"/>
</dbReference>
<dbReference type="Gene3D" id="3.30.450.20">
    <property type="entry name" value="PAS domain"/>
    <property type="match status" value="1"/>
</dbReference>
<reference evidence="11" key="1">
    <citation type="submission" date="2016-10" db="EMBL/GenBank/DDBJ databases">
        <authorList>
            <person name="Varghese N."/>
            <person name="Submissions S."/>
        </authorList>
    </citation>
    <scope>NUCLEOTIDE SEQUENCE [LARGE SCALE GENOMIC DNA]</scope>
    <source>
        <strain evidence="11">CGMCC 1.7736</strain>
    </source>
</reference>
<dbReference type="PROSITE" id="PS50109">
    <property type="entry name" value="HIS_KIN"/>
    <property type="match status" value="1"/>
</dbReference>
<name>A0A1I6I1J7_9EURY</name>
<dbReference type="PANTHER" id="PTHR43711:SF1">
    <property type="entry name" value="HISTIDINE KINASE 1"/>
    <property type="match status" value="1"/>
</dbReference>
<dbReference type="InterPro" id="IPR050736">
    <property type="entry name" value="Sensor_HK_Regulatory"/>
</dbReference>
<dbReference type="NCBIfam" id="TIGR00229">
    <property type="entry name" value="sensory_box"/>
    <property type="match status" value="1"/>
</dbReference>
<dbReference type="OrthoDB" id="8127at2157"/>
<keyword evidence="6" id="KW-0902">Two-component regulatory system</keyword>
<feature type="transmembrane region" description="Helical" evidence="8">
    <location>
        <begin position="111"/>
        <end position="133"/>
    </location>
</feature>
<dbReference type="InterPro" id="IPR013656">
    <property type="entry name" value="PAS_4"/>
</dbReference>
<dbReference type="Pfam" id="PF00512">
    <property type="entry name" value="HisKA"/>
    <property type="match status" value="1"/>
</dbReference>
<evidence type="ECO:0000313" key="10">
    <source>
        <dbReference type="EMBL" id="SFR60565.1"/>
    </source>
</evidence>
<dbReference type="Gene3D" id="3.30.565.10">
    <property type="entry name" value="Histidine kinase-like ATPase, C-terminal domain"/>
    <property type="match status" value="1"/>
</dbReference>
<dbReference type="InterPro" id="IPR035965">
    <property type="entry name" value="PAS-like_dom_sf"/>
</dbReference>
<comment type="catalytic activity">
    <reaction evidence="1">
        <text>ATP + protein L-histidine = ADP + protein N-phospho-L-histidine.</text>
        <dbReference type="EC" id="2.7.13.3"/>
    </reaction>
</comment>
<gene>
    <name evidence="10" type="ORF">SAMN04487947_2748</name>
</gene>
<dbReference type="Proteomes" id="UP000198531">
    <property type="component" value="Unassembled WGS sequence"/>
</dbReference>
<dbReference type="InterPro" id="IPR036890">
    <property type="entry name" value="HATPase_C_sf"/>
</dbReference>
<dbReference type="EC" id="2.7.13.3" evidence="2"/>
<dbReference type="Pfam" id="PF16927">
    <property type="entry name" value="HisKA_7TM"/>
    <property type="match status" value="1"/>
</dbReference>
<dbReference type="SMART" id="SM00388">
    <property type="entry name" value="HisKA"/>
    <property type="match status" value="1"/>
</dbReference>
<feature type="transmembrane region" description="Helical" evidence="8">
    <location>
        <begin position="43"/>
        <end position="62"/>
    </location>
</feature>
<keyword evidence="11" id="KW-1185">Reference proteome</keyword>
<keyword evidence="8" id="KW-0472">Membrane</keyword>
<evidence type="ECO:0000256" key="3">
    <source>
        <dbReference type="ARBA" id="ARBA00022553"/>
    </source>
</evidence>